<dbReference type="Gene3D" id="3.40.50.1110">
    <property type="entry name" value="SGNH hydrolase"/>
    <property type="match status" value="1"/>
</dbReference>
<dbReference type="OrthoDB" id="671439at2759"/>
<dbReference type="SUPFAM" id="SSF52266">
    <property type="entry name" value="SGNH hydrolase"/>
    <property type="match status" value="1"/>
</dbReference>
<keyword evidence="3" id="KW-1185">Reference proteome</keyword>
<dbReference type="InterPro" id="IPR045136">
    <property type="entry name" value="Iah1-like"/>
</dbReference>
<dbReference type="Proteomes" id="UP000601435">
    <property type="component" value="Unassembled WGS sequence"/>
</dbReference>
<evidence type="ECO:0000313" key="3">
    <source>
        <dbReference type="Proteomes" id="UP000601435"/>
    </source>
</evidence>
<accession>A0A812Y5L5</accession>
<name>A0A812Y5L5_9DINO</name>
<comment type="caution">
    <text evidence="2">The sequence shown here is derived from an EMBL/GenBank/DDBJ whole genome shotgun (WGS) entry which is preliminary data.</text>
</comment>
<dbReference type="Pfam" id="PF13472">
    <property type="entry name" value="Lipase_GDSL_2"/>
    <property type="match status" value="1"/>
</dbReference>
<dbReference type="PANTHER" id="PTHR14209:SF19">
    <property type="entry name" value="ISOAMYL ACETATE-HYDROLYZING ESTERASE 1 HOMOLOG"/>
    <property type="match status" value="1"/>
</dbReference>
<proteinExistence type="predicted"/>
<sequence>MLQAGAGVPEDSPSSDSHTRLVTVFFGANDASLLEENPKQHVPLDEYRKNLQEIIEILRQRVPSAQILVVCETKILALQKERFKDKATGRPERTNEMAGKYAAAAEETAKELGFPSLNLWRLMQ</sequence>
<dbReference type="AlphaFoldDB" id="A0A812Y5L5"/>
<evidence type="ECO:0000313" key="2">
    <source>
        <dbReference type="EMBL" id="CAE7760906.1"/>
    </source>
</evidence>
<organism evidence="2 3">
    <name type="scientific">Symbiodinium necroappetens</name>
    <dbReference type="NCBI Taxonomy" id="1628268"/>
    <lineage>
        <taxon>Eukaryota</taxon>
        <taxon>Sar</taxon>
        <taxon>Alveolata</taxon>
        <taxon>Dinophyceae</taxon>
        <taxon>Suessiales</taxon>
        <taxon>Symbiodiniaceae</taxon>
        <taxon>Symbiodinium</taxon>
    </lineage>
</organism>
<feature type="non-terminal residue" evidence="2">
    <location>
        <position position="124"/>
    </location>
</feature>
<protein>
    <submittedName>
        <fullName evidence="2">Iah1 protein</fullName>
    </submittedName>
</protein>
<dbReference type="InterPro" id="IPR036514">
    <property type="entry name" value="SGNH_hydro_sf"/>
</dbReference>
<dbReference type="EMBL" id="CAJNJA010039892">
    <property type="protein sequence ID" value="CAE7760906.1"/>
    <property type="molecule type" value="Genomic_DNA"/>
</dbReference>
<dbReference type="PANTHER" id="PTHR14209">
    <property type="entry name" value="ISOAMYL ACETATE-HYDROLYZING ESTERASE 1"/>
    <property type="match status" value="1"/>
</dbReference>
<evidence type="ECO:0000259" key="1">
    <source>
        <dbReference type="Pfam" id="PF13472"/>
    </source>
</evidence>
<reference evidence="2" key="1">
    <citation type="submission" date="2021-02" db="EMBL/GenBank/DDBJ databases">
        <authorList>
            <person name="Dougan E. K."/>
            <person name="Rhodes N."/>
            <person name="Thang M."/>
            <person name="Chan C."/>
        </authorList>
    </citation>
    <scope>NUCLEOTIDE SEQUENCE</scope>
</reference>
<dbReference type="InterPro" id="IPR013830">
    <property type="entry name" value="SGNH_hydro"/>
</dbReference>
<gene>
    <name evidence="2" type="primary">Iah1</name>
    <name evidence="2" type="ORF">SNEC2469_LOCUS22141</name>
</gene>
<feature type="domain" description="SGNH hydrolase-type esterase" evidence="1">
    <location>
        <begin position="13"/>
        <end position="123"/>
    </location>
</feature>